<evidence type="ECO:0000313" key="4">
    <source>
        <dbReference type="EMBL" id="PVD27153.1"/>
    </source>
</evidence>
<dbReference type="Pfam" id="PF13927">
    <property type="entry name" value="Ig_3"/>
    <property type="match status" value="1"/>
</dbReference>
<sequence length="772" mass="86043">MLSQSPCSLCASGLATHASVLISPCGTDGVREVLADQDTVFTCTAQGEVDWRVLRYGATSSTSFAICNDTCHQFYNYSNLFMAKIVNPFQTSSMTITAANRSRIDMLINSTLECVSSVHSDPYRCELNYVYPAEGVSCSLFNTSWSVTVSCDINFVYSSRRRYTCQLYRLKKGSQNETLKSVTMVTSPTRQVITKGEVKVSGVCMFNTTLPSEEGRYGFFVIVSPGGQSYEAKSSNGSKWIKSEQPHSPTIFCGPQPYVLENTNVTCTCTTTSLGQPKGLLRWVTSNQIKPTTSAWLEDKNIRPQVLHHNCVLTLSDHGKTWFRCDIIRGEKETHGENYTASVGYAAKPIQFLLNSFHQNQTVSNGDQVNFSCESDGRPAPNVTIYSNDNNSVIVKGLSIINYTFTARCEDTATYTCSAWNEFSRQSGVTTSVSLDLNVWCKPQGLSSTHLGEYIVNQRTEMTFLIIINPVPHMYRVWSARSSDIFNKSIDEEIEGFINISCKADKVHRYLSTCTLTVFNETSLSPGSYKVQIINKAGDENFTVILTFSVTRNMESINLAVPVGAVCAILFISAIVVLVVSWNRRKNKGPSVRSNRIPPPLRLHVEEAEVNVGISQPEPCQTPLYAVVDKTKKKANSRPEHINETGKQTEKSEKREVSDPGFPPACEVVYAVVDKTRSRYPAKDQFSEESRYNDSDLVQYQNTIYAPPAQDQDGGKWDVRTSAPRCHTVEDGKWLNSAGLLYTFPHFDLSSDLRCHPPPTQDETEYCTLHLI</sequence>
<dbReference type="InterPro" id="IPR036179">
    <property type="entry name" value="Ig-like_dom_sf"/>
</dbReference>
<evidence type="ECO:0000313" key="5">
    <source>
        <dbReference type="Proteomes" id="UP000245119"/>
    </source>
</evidence>
<feature type="region of interest" description="Disordered" evidence="1">
    <location>
        <begin position="631"/>
        <end position="660"/>
    </location>
</feature>
<evidence type="ECO:0000256" key="2">
    <source>
        <dbReference type="SAM" id="Phobius"/>
    </source>
</evidence>
<dbReference type="Proteomes" id="UP000245119">
    <property type="component" value="Linkage Group LG7"/>
</dbReference>
<feature type="compositionally biased region" description="Basic and acidic residues" evidence="1">
    <location>
        <begin position="637"/>
        <end position="658"/>
    </location>
</feature>
<name>A0A2T7P157_POMCA</name>
<feature type="transmembrane region" description="Helical" evidence="2">
    <location>
        <begin position="559"/>
        <end position="580"/>
    </location>
</feature>
<dbReference type="Gene3D" id="2.60.40.10">
    <property type="entry name" value="Immunoglobulins"/>
    <property type="match status" value="1"/>
</dbReference>
<protein>
    <recommendedName>
        <fullName evidence="3">Ig-like domain-containing protein</fullName>
    </recommendedName>
</protein>
<gene>
    <name evidence="4" type="ORF">C0Q70_12307</name>
</gene>
<proteinExistence type="predicted"/>
<keyword evidence="2" id="KW-0472">Membrane</keyword>
<feature type="domain" description="Ig-like" evidence="3">
    <location>
        <begin position="349"/>
        <end position="436"/>
    </location>
</feature>
<keyword evidence="5" id="KW-1185">Reference proteome</keyword>
<feature type="domain" description="Ig-like" evidence="3">
    <location>
        <begin position="246"/>
        <end position="344"/>
    </location>
</feature>
<evidence type="ECO:0000256" key="1">
    <source>
        <dbReference type="SAM" id="MobiDB-lite"/>
    </source>
</evidence>
<dbReference type="OrthoDB" id="6216938at2759"/>
<dbReference type="InterPro" id="IPR013783">
    <property type="entry name" value="Ig-like_fold"/>
</dbReference>
<accession>A0A2T7P157</accession>
<dbReference type="SUPFAM" id="SSF48726">
    <property type="entry name" value="Immunoglobulin"/>
    <property type="match status" value="1"/>
</dbReference>
<dbReference type="InterPro" id="IPR007110">
    <property type="entry name" value="Ig-like_dom"/>
</dbReference>
<evidence type="ECO:0000259" key="3">
    <source>
        <dbReference type="PROSITE" id="PS50835"/>
    </source>
</evidence>
<dbReference type="PANTHER" id="PTHR46013">
    <property type="entry name" value="VASCULAR CELL ADHESION MOLECULE 1"/>
    <property type="match status" value="1"/>
</dbReference>
<keyword evidence="2" id="KW-0812">Transmembrane</keyword>
<dbReference type="PANTHER" id="PTHR46013:SF7">
    <property type="entry name" value="IG-LIKE DOMAIN-CONTAINING PROTEIN"/>
    <property type="match status" value="1"/>
</dbReference>
<dbReference type="AlphaFoldDB" id="A0A2T7P157"/>
<organism evidence="4 5">
    <name type="scientific">Pomacea canaliculata</name>
    <name type="common">Golden apple snail</name>
    <dbReference type="NCBI Taxonomy" id="400727"/>
    <lineage>
        <taxon>Eukaryota</taxon>
        <taxon>Metazoa</taxon>
        <taxon>Spiralia</taxon>
        <taxon>Lophotrochozoa</taxon>
        <taxon>Mollusca</taxon>
        <taxon>Gastropoda</taxon>
        <taxon>Caenogastropoda</taxon>
        <taxon>Architaenioglossa</taxon>
        <taxon>Ampullarioidea</taxon>
        <taxon>Ampullariidae</taxon>
        <taxon>Pomacea</taxon>
    </lineage>
</organism>
<dbReference type="InterPro" id="IPR003599">
    <property type="entry name" value="Ig_sub"/>
</dbReference>
<dbReference type="SMART" id="SM00409">
    <property type="entry name" value="IG"/>
    <property type="match status" value="1"/>
</dbReference>
<comment type="caution">
    <text evidence="4">The sequence shown here is derived from an EMBL/GenBank/DDBJ whole genome shotgun (WGS) entry which is preliminary data.</text>
</comment>
<keyword evidence="2" id="KW-1133">Transmembrane helix</keyword>
<reference evidence="4 5" key="1">
    <citation type="submission" date="2018-04" db="EMBL/GenBank/DDBJ databases">
        <title>The genome of golden apple snail Pomacea canaliculata provides insight into stress tolerance and invasive adaptation.</title>
        <authorList>
            <person name="Liu C."/>
            <person name="Liu B."/>
            <person name="Ren Y."/>
            <person name="Zhang Y."/>
            <person name="Wang H."/>
            <person name="Li S."/>
            <person name="Jiang F."/>
            <person name="Yin L."/>
            <person name="Zhang G."/>
            <person name="Qian W."/>
            <person name="Fan W."/>
        </authorList>
    </citation>
    <scope>NUCLEOTIDE SEQUENCE [LARGE SCALE GENOMIC DNA]</scope>
    <source>
        <strain evidence="4">SZHN2017</strain>
        <tissue evidence="4">Muscle</tissue>
    </source>
</reference>
<dbReference type="EMBL" id="PZQS01000007">
    <property type="protein sequence ID" value="PVD27153.1"/>
    <property type="molecule type" value="Genomic_DNA"/>
</dbReference>
<dbReference type="PROSITE" id="PS50835">
    <property type="entry name" value="IG_LIKE"/>
    <property type="match status" value="2"/>
</dbReference>